<keyword evidence="4" id="KW-1003">Cell membrane</keyword>
<dbReference type="GO" id="GO:0006814">
    <property type="term" value="P:sodium ion transport"/>
    <property type="evidence" value="ECO:0007669"/>
    <property type="project" value="UniProtKB-KW"/>
</dbReference>
<dbReference type="SMART" id="SM00156">
    <property type="entry name" value="PP2Ac"/>
    <property type="match status" value="1"/>
</dbReference>
<dbReference type="GO" id="GO:0015293">
    <property type="term" value="F:symporter activity"/>
    <property type="evidence" value="ECO:0007669"/>
    <property type="project" value="TreeGrafter"/>
</dbReference>
<feature type="transmembrane region" description="Helical" evidence="12">
    <location>
        <begin position="465"/>
        <end position="486"/>
    </location>
</feature>
<dbReference type="EMBL" id="CAJNOE010000065">
    <property type="protein sequence ID" value="CAF0846957.1"/>
    <property type="molecule type" value="Genomic_DNA"/>
</dbReference>
<feature type="domain" description="Serine/threonine specific protein phosphatases" evidence="13">
    <location>
        <begin position="1"/>
        <end position="132"/>
    </location>
</feature>
<evidence type="ECO:0000313" key="15">
    <source>
        <dbReference type="Proteomes" id="UP000663860"/>
    </source>
</evidence>
<evidence type="ECO:0000256" key="3">
    <source>
        <dbReference type="ARBA" id="ARBA00022448"/>
    </source>
</evidence>
<keyword evidence="6 12" id="KW-1133">Transmembrane helix</keyword>
<evidence type="ECO:0000256" key="10">
    <source>
        <dbReference type="ARBA" id="ARBA00023201"/>
    </source>
</evidence>
<evidence type="ECO:0000256" key="6">
    <source>
        <dbReference type="ARBA" id="ARBA00022989"/>
    </source>
</evidence>
<dbReference type="InterPro" id="IPR006186">
    <property type="entry name" value="Ser/Thr-sp_prot-phosphatase"/>
</dbReference>
<dbReference type="InterPro" id="IPR051163">
    <property type="entry name" value="Sodium:Solute_Symporter_SSF"/>
</dbReference>
<dbReference type="GO" id="GO:0016787">
    <property type="term" value="F:hydrolase activity"/>
    <property type="evidence" value="ECO:0007669"/>
    <property type="project" value="InterPro"/>
</dbReference>
<protein>
    <recommendedName>
        <fullName evidence="13">Serine/threonine specific protein phosphatases domain-containing protein</fullName>
    </recommendedName>
</protein>
<feature type="transmembrane region" description="Helical" evidence="12">
    <location>
        <begin position="131"/>
        <end position="156"/>
    </location>
</feature>
<keyword evidence="10" id="KW-0739">Sodium transport</keyword>
<keyword evidence="7" id="KW-0915">Sodium</keyword>
<accession>A0A813VR72</accession>
<feature type="transmembrane region" description="Helical" evidence="12">
    <location>
        <begin position="389"/>
        <end position="410"/>
    </location>
</feature>
<dbReference type="SUPFAM" id="SSF56300">
    <property type="entry name" value="Metallo-dependent phosphatases"/>
    <property type="match status" value="1"/>
</dbReference>
<evidence type="ECO:0000256" key="11">
    <source>
        <dbReference type="RuleBase" id="RU362091"/>
    </source>
</evidence>
<keyword evidence="9 12" id="KW-0472">Membrane</keyword>
<dbReference type="GO" id="GO:0005886">
    <property type="term" value="C:plasma membrane"/>
    <property type="evidence" value="ECO:0007669"/>
    <property type="project" value="UniProtKB-SubCell"/>
</dbReference>
<feature type="transmembrane region" description="Helical" evidence="12">
    <location>
        <begin position="287"/>
        <end position="312"/>
    </location>
</feature>
<comment type="subcellular location">
    <subcellularLocation>
        <location evidence="1">Cell membrane</location>
        <topology evidence="1">Multi-pass membrane protein</topology>
    </subcellularLocation>
</comment>
<evidence type="ECO:0000256" key="8">
    <source>
        <dbReference type="ARBA" id="ARBA00023065"/>
    </source>
</evidence>
<evidence type="ECO:0000256" key="9">
    <source>
        <dbReference type="ARBA" id="ARBA00023136"/>
    </source>
</evidence>
<evidence type="ECO:0000259" key="13">
    <source>
        <dbReference type="SMART" id="SM00156"/>
    </source>
</evidence>
<feature type="transmembrane region" description="Helical" evidence="12">
    <location>
        <begin position="188"/>
        <end position="206"/>
    </location>
</feature>
<evidence type="ECO:0000256" key="2">
    <source>
        <dbReference type="ARBA" id="ARBA00006434"/>
    </source>
</evidence>
<comment type="similarity">
    <text evidence="2 11">Belongs to the sodium:solute symporter (SSF) (TC 2.A.21) family.</text>
</comment>
<name>A0A813VR72_9BILA</name>
<keyword evidence="3" id="KW-0813">Transport</keyword>
<dbReference type="Proteomes" id="UP000663860">
    <property type="component" value="Unassembled WGS sequence"/>
</dbReference>
<dbReference type="InterPro" id="IPR029052">
    <property type="entry name" value="Metallo-depent_PP-like"/>
</dbReference>
<reference evidence="14" key="1">
    <citation type="submission" date="2021-02" db="EMBL/GenBank/DDBJ databases">
        <authorList>
            <person name="Nowell W R."/>
        </authorList>
    </citation>
    <scope>NUCLEOTIDE SEQUENCE</scope>
</reference>
<dbReference type="PANTHER" id="PTHR42985">
    <property type="entry name" value="SODIUM-COUPLED MONOCARBOXYLATE TRANSPORTER"/>
    <property type="match status" value="1"/>
</dbReference>
<evidence type="ECO:0000256" key="7">
    <source>
        <dbReference type="ARBA" id="ARBA00023053"/>
    </source>
</evidence>
<evidence type="ECO:0000313" key="14">
    <source>
        <dbReference type="EMBL" id="CAF0846957.1"/>
    </source>
</evidence>
<sequence length="592" mass="65229">MLLELKAPINICGNICGQYTDLLRHFEHDGVPPESNYLFLGGYVNRGLLCDLLWSDPSTNVENWQENYGVSSEFGANVVKEVVEDGYEFFANHQLVTIFSAPDYTGEYDNAGALMSIDQNLTYSFKGGIKAVIWTDVLQSVVIIIGLLAAIIQGLITVGGFKRAFSIASNGRRIEFDNISFDPRTRHTVWAMLIGGSLNYLGTYGFNQTLVQRYLCIRSTRGAKQALLINAIGTALVILCSSLIGVIIYAYYVDCDPYTANKIESIDQIFPYFVMEVLGDKKGLPGVFLTCIFSGSLSTISSGLNSLAAVLIEDVYKGLMGRKLTDQRQGLMSKIFSVILGSFVILLTFVVSYLGPIVNATISLFGVLEGPIMGIFILGLFFPQANRRGGLIGFFASLVLLLWIFLGAQITKNQMANVSLPLLTANCTSNTNDTMGEFVLNWTTTFTTSTPMKIDPLIGLYSVSYLWYTPIAVGTVILVGMIVSYITHPLKPHEIDPKLIIPVSDMFCCCLPKSWREWLRCGVSYENYFKDKKDKNELEMTTSIQSNSIDTNSTVPTRGVSSKILRRSNMVSPAMSSVIDGINDDPSTNITT</sequence>
<evidence type="ECO:0000256" key="4">
    <source>
        <dbReference type="ARBA" id="ARBA00022475"/>
    </source>
</evidence>
<evidence type="ECO:0000256" key="12">
    <source>
        <dbReference type="SAM" id="Phobius"/>
    </source>
</evidence>
<feature type="transmembrane region" description="Helical" evidence="12">
    <location>
        <begin position="227"/>
        <end position="252"/>
    </location>
</feature>
<comment type="caution">
    <text evidence="14">The sequence shown here is derived from an EMBL/GenBank/DDBJ whole genome shotgun (WGS) entry which is preliminary data.</text>
</comment>
<dbReference type="PROSITE" id="PS50283">
    <property type="entry name" value="NA_SOLUT_SYMP_3"/>
    <property type="match status" value="1"/>
</dbReference>
<gene>
    <name evidence="14" type="ORF">IZO911_LOCUS9381</name>
</gene>
<keyword evidence="8" id="KW-0406">Ion transport</keyword>
<dbReference type="InterPro" id="IPR001734">
    <property type="entry name" value="Na/solute_symporter"/>
</dbReference>
<dbReference type="PANTHER" id="PTHR42985:SF40">
    <property type="entry name" value="LD47995P-RELATED"/>
    <property type="match status" value="1"/>
</dbReference>
<evidence type="ECO:0000256" key="1">
    <source>
        <dbReference type="ARBA" id="ARBA00004651"/>
    </source>
</evidence>
<dbReference type="Pfam" id="PF00474">
    <property type="entry name" value="SSF"/>
    <property type="match status" value="1"/>
</dbReference>
<evidence type="ECO:0000256" key="5">
    <source>
        <dbReference type="ARBA" id="ARBA00022692"/>
    </source>
</evidence>
<dbReference type="NCBIfam" id="TIGR00813">
    <property type="entry name" value="sss"/>
    <property type="match status" value="1"/>
</dbReference>
<proteinExistence type="inferred from homology"/>
<dbReference type="PRINTS" id="PR00114">
    <property type="entry name" value="STPHPHTASE"/>
</dbReference>
<keyword evidence="5 12" id="KW-0812">Transmembrane</keyword>
<dbReference type="Gene3D" id="3.60.21.10">
    <property type="match status" value="2"/>
</dbReference>
<dbReference type="Gene3D" id="1.20.1730.10">
    <property type="entry name" value="Sodium/glucose cotransporter"/>
    <property type="match status" value="1"/>
</dbReference>
<feature type="transmembrane region" description="Helical" evidence="12">
    <location>
        <begin position="333"/>
        <end position="354"/>
    </location>
</feature>
<organism evidence="14 15">
    <name type="scientific">Adineta steineri</name>
    <dbReference type="NCBI Taxonomy" id="433720"/>
    <lineage>
        <taxon>Eukaryota</taxon>
        <taxon>Metazoa</taxon>
        <taxon>Spiralia</taxon>
        <taxon>Gnathifera</taxon>
        <taxon>Rotifera</taxon>
        <taxon>Eurotatoria</taxon>
        <taxon>Bdelloidea</taxon>
        <taxon>Adinetida</taxon>
        <taxon>Adinetidae</taxon>
        <taxon>Adineta</taxon>
    </lineage>
</organism>
<dbReference type="AlphaFoldDB" id="A0A813VR72"/>
<feature type="transmembrane region" description="Helical" evidence="12">
    <location>
        <begin position="360"/>
        <end position="382"/>
    </location>
</feature>
<dbReference type="InterPro" id="IPR038377">
    <property type="entry name" value="Na/Glc_symporter_sf"/>
</dbReference>